<dbReference type="SUPFAM" id="SSF54909">
    <property type="entry name" value="Dimeric alpha+beta barrel"/>
    <property type="match status" value="1"/>
</dbReference>
<name>A0A8E2JQF1_9PEZI</name>
<evidence type="ECO:0000313" key="2">
    <source>
        <dbReference type="EMBL" id="OCL05825.1"/>
    </source>
</evidence>
<dbReference type="Proteomes" id="UP000250140">
    <property type="component" value="Unassembled WGS sequence"/>
</dbReference>
<proteinExistence type="predicted"/>
<dbReference type="AlphaFoldDB" id="A0A8E2JQF1"/>
<accession>A0A8E2JQF1</accession>
<organism evidence="2 3">
    <name type="scientific">Glonium stellatum</name>
    <dbReference type="NCBI Taxonomy" id="574774"/>
    <lineage>
        <taxon>Eukaryota</taxon>
        <taxon>Fungi</taxon>
        <taxon>Dikarya</taxon>
        <taxon>Ascomycota</taxon>
        <taxon>Pezizomycotina</taxon>
        <taxon>Dothideomycetes</taxon>
        <taxon>Pleosporomycetidae</taxon>
        <taxon>Gloniales</taxon>
        <taxon>Gloniaceae</taxon>
        <taxon>Glonium</taxon>
    </lineage>
</organism>
<protein>
    <submittedName>
        <fullName evidence="2">Uncharacterized protein</fullName>
    </submittedName>
</protein>
<gene>
    <name evidence="2" type="ORF">AOQ84DRAFT_322334</name>
</gene>
<keyword evidence="3" id="KW-1185">Reference proteome</keyword>
<sequence>MDFTPLTKPYNKRPWSQFRMQTAKKVFGPLTGSTISLLRDQFTISTWLALGALLQASLFFLFGRLAFLPALLLVLYRTADAFLMAIGVTHNRELDGVILQKFSAQYPDAAGKFGNKPASKEIVVFLIGGRINHPLGVLAPGASDLGDYFNKMNKELEQNADKYGYLGASNWLSNGERPTSNENLTVMYFRSIEHLHAFSTSPLHRAGWTWWTGFAATHRHLSIWHEMYA</sequence>
<keyword evidence="1" id="KW-0812">Transmembrane</keyword>
<feature type="non-terminal residue" evidence="2">
    <location>
        <position position="1"/>
    </location>
</feature>
<keyword evidence="1" id="KW-1133">Transmembrane helix</keyword>
<dbReference type="InterPro" id="IPR011008">
    <property type="entry name" value="Dimeric_a/b-barrel"/>
</dbReference>
<dbReference type="EMBL" id="KV750200">
    <property type="protein sequence ID" value="OCL05825.1"/>
    <property type="molecule type" value="Genomic_DNA"/>
</dbReference>
<dbReference type="Pfam" id="PF13826">
    <property type="entry name" value="Monooxy_af470-like"/>
    <property type="match status" value="1"/>
</dbReference>
<evidence type="ECO:0000256" key="1">
    <source>
        <dbReference type="SAM" id="Phobius"/>
    </source>
</evidence>
<dbReference type="InterPro" id="IPR025444">
    <property type="entry name" value="Monooxy_af470"/>
</dbReference>
<feature type="transmembrane region" description="Helical" evidence="1">
    <location>
        <begin position="47"/>
        <end position="76"/>
    </location>
</feature>
<evidence type="ECO:0000313" key="3">
    <source>
        <dbReference type="Proteomes" id="UP000250140"/>
    </source>
</evidence>
<keyword evidence="1" id="KW-0472">Membrane</keyword>
<dbReference type="OrthoDB" id="3202396at2759"/>
<reference evidence="2 3" key="1">
    <citation type="journal article" date="2016" name="Nat. Commun.">
        <title>Ectomycorrhizal ecology is imprinted in the genome of the dominant symbiotic fungus Cenococcum geophilum.</title>
        <authorList>
            <consortium name="DOE Joint Genome Institute"/>
            <person name="Peter M."/>
            <person name="Kohler A."/>
            <person name="Ohm R.A."/>
            <person name="Kuo A."/>
            <person name="Krutzmann J."/>
            <person name="Morin E."/>
            <person name="Arend M."/>
            <person name="Barry K.W."/>
            <person name="Binder M."/>
            <person name="Choi C."/>
            <person name="Clum A."/>
            <person name="Copeland A."/>
            <person name="Grisel N."/>
            <person name="Haridas S."/>
            <person name="Kipfer T."/>
            <person name="LaButti K."/>
            <person name="Lindquist E."/>
            <person name="Lipzen A."/>
            <person name="Maire R."/>
            <person name="Meier B."/>
            <person name="Mihaltcheva S."/>
            <person name="Molinier V."/>
            <person name="Murat C."/>
            <person name="Poggeler S."/>
            <person name="Quandt C.A."/>
            <person name="Sperisen C."/>
            <person name="Tritt A."/>
            <person name="Tisserant E."/>
            <person name="Crous P.W."/>
            <person name="Henrissat B."/>
            <person name="Nehls U."/>
            <person name="Egli S."/>
            <person name="Spatafora J.W."/>
            <person name="Grigoriev I.V."/>
            <person name="Martin F.M."/>
        </authorList>
    </citation>
    <scope>NUCLEOTIDE SEQUENCE [LARGE SCALE GENOMIC DNA]</scope>
    <source>
        <strain evidence="2 3">CBS 207.34</strain>
    </source>
</reference>